<dbReference type="AlphaFoldDB" id="A0A285PHD2"/>
<dbReference type="SUPFAM" id="SSF75516">
    <property type="entry name" value="Pheromone-binding domain of LuxR-like quorum-sensing transcription factors"/>
    <property type="match status" value="1"/>
</dbReference>
<dbReference type="PROSITE" id="PS00622">
    <property type="entry name" value="HTH_LUXR_1"/>
    <property type="match status" value="1"/>
</dbReference>
<dbReference type="GO" id="GO:0006355">
    <property type="term" value="P:regulation of DNA-templated transcription"/>
    <property type="evidence" value="ECO:0007669"/>
    <property type="project" value="InterPro"/>
</dbReference>
<dbReference type="PROSITE" id="PS50043">
    <property type="entry name" value="HTH_LUXR_2"/>
    <property type="match status" value="1"/>
</dbReference>
<dbReference type="Pfam" id="PF00196">
    <property type="entry name" value="GerE"/>
    <property type="match status" value="1"/>
</dbReference>
<dbReference type="Pfam" id="PF03472">
    <property type="entry name" value="Autoind_bind"/>
    <property type="match status" value="1"/>
</dbReference>
<organism evidence="5 6">
    <name type="scientific">Cohaesibacter gelatinilyticus</name>
    <dbReference type="NCBI Taxonomy" id="372072"/>
    <lineage>
        <taxon>Bacteria</taxon>
        <taxon>Pseudomonadati</taxon>
        <taxon>Pseudomonadota</taxon>
        <taxon>Alphaproteobacteria</taxon>
        <taxon>Hyphomicrobiales</taxon>
        <taxon>Cohaesibacteraceae</taxon>
    </lineage>
</organism>
<evidence type="ECO:0000256" key="2">
    <source>
        <dbReference type="ARBA" id="ARBA00023125"/>
    </source>
</evidence>
<dbReference type="Proteomes" id="UP000219439">
    <property type="component" value="Unassembled WGS sequence"/>
</dbReference>
<dbReference type="SMART" id="SM00421">
    <property type="entry name" value="HTH_LUXR"/>
    <property type="match status" value="1"/>
</dbReference>
<evidence type="ECO:0000313" key="6">
    <source>
        <dbReference type="Proteomes" id="UP000219439"/>
    </source>
</evidence>
<dbReference type="SUPFAM" id="SSF46894">
    <property type="entry name" value="C-terminal effector domain of the bipartite response regulators"/>
    <property type="match status" value="1"/>
</dbReference>
<evidence type="ECO:0000256" key="1">
    <source>
        <dbReference type="ARBA" id="ARBA00023015"/>
    </source>
</evidence>
<dbReference type="Gene3D" id="3.30.450.80">
    <property type="entry name" value="Transcription factor LuxR-like, autoinducer-binding domain"/>
    <property type="match status" value="1"/>
</dbReference>
<proteinExistence type="predicted"/>
<gene>
    <name evidence="5" type="ORF">SAMN06265368_4242</name>
</gene>
<dbReference type="RefSeq" id="WP_141401304.1">
    <property type="nucleotide sequence ID" value="NZ_OBEL01000007.1"/>
</dbReference>
<keyword evidence="6" id="KW-1185">Reference proteome</keyword>
<name>A0A285PHD2_9HYPH</name>
<dbReference type="PANTHER" id="PTHR44688:SF16">
    <property type="entry name" value="DNA-BINDING TRANSCRIPTIONAL ACTIVATOR DEVR_DOSR"/>
    <property type="match status" value="1"/>
</dbReference>
<dbReference type="InterPro" id="IPR000792">
    <property type="entry name" value="Tscrpt_reg_LuxR_C"/>
</dbReference>
<dbReference type="OrthoDB" id="9803630at2"/>
<keyword evidence="2" id="KW-0238">DNA-binding</keyword>
<evidence type="ECO:0000259" key="4">
    <source>
        <dbReference type="PROSITE" id="PS50043"/>
    </source>
</evidence>
<protein>
    <submittedName>
        <fullName evidence="5">LuxR family transcriptional regulator, quorum-sensing system regulator CciR</fullName>
    </submittedName>
</protein>
<dbReference type="InterPro" id="IPR005143">
    <property type="entry name" value="TF_LuxR_autoind-bd_dom"/>
</dbReference>
<dbReference type="InterPro" id="IPR036693">
    <property type="entry name" value="TF_LuxR_autoind-bd_dom_sf"/>
</dbReference>
<sequence length="255" mass="28849">MQKPIADDPLLSLTESLSGVTCVNEVWQRAGKFLDSNGIDLPIYMFMRPSAPEDRPLAMANMPKWWMDYYLDEDRARHDPFFKTCTTYTAFMTGADYLDDNQHMLEKDEIRFIQEASETGVRSGLSSPVKLINPGHFGGWNFGSSLKRTEFDKITQLNGQSLRLAGFIIHDHLQEAAFRQIDQDQSQIQTGILSSRERECLLWLASGFKSAQIAEKLGLALVTVDMHFKNARKKLNAATREEALAKSIINGEINL</sequence>
<dbReference type="InterPro" id="IPR036388">
    <property type="entry name" value="WH-like_DNA-bd_sf"/>
</dbReference>
<keyword evidence="3" id="KW-0804">Transcription</keyword>
<dbReference type="PRINTS" id="PR00038">
    <property type="entry name" value="HTHLUXR"/>
</dbReference>
<dbReference type="EMBL" id="OBEL01000007">
    <property type="protein sequence ID" value="SNZ21125.1"/>
    <property type="molecule type" value="Genomic_DNA"/>
</dbReference>
<reference evidence="5 6" key="1">
    <citation type="submission" date="2017-09" db="EMBL/GenBank/DDBJ databases">
        <authorList>
            <person name="Ehlers B."/>
            <person name="Leendertz F.H."/>
        </authorList>
    </citation>
    <scope>NUCLEOTIDE SEQUENCE [LARGE SCALE GENOMIC DNA]</scope>
    <source>
        <strain evidence="5 6">DSM 18289</strain>
    </source>
</reference>
<dbReference type="GO" id="GO:0003677">
    <property type="term" value="F:DNA binding"/>
    <property type="evidence" value="ECO:0007669"/>
    <property type="project" value="UniProtKB-KW"/>
</dbReference>
<dbReference type="InterPro" id="IPR016032">
    <property type="entry name" value="Sig_transdc_resp-reg_C-effctor"/>
</dbReference>
<accession>A0A285PHD2</accession>
<dbReference type="Gene3D" id="1.10.10.10">
    <property type="entry name" value="Winged helix-like DNA-binding domain superfamily/Winged helix DNA-binding domain"/>
    <property type="match status" value="1"/>
</dbReference>
<evidence type="ECO:0000313" key="5">
    <source>
        <dbReference type="EMBL" id="SNZ21125.1"/>
    </source>
</evidence>
<keyword evidence="1" id="KW-0805">Transcription regulation</keyword>
<dbReference type="PANTHER" id="PTHR44688">
    <property type="entry name" value="DNA-BINDING TRANSCRIPTIONAL ACTIVATOR DEVR_DOSR"/>
    <property type="match status" value="1"/>
</dbReference>
<feature type="domain" description="HTH luxR-type" evidence="4">
    <location>
        <begin position="186"/>
        <end position="251"/>
    </location>
</feature>
<evidence type="ECO:0000256" key="3">
    <source>
        <dbReference type="ARBA" id="ARBA00023163"/>
    </source>
</evidence>
<dbReference type="CDD" id="cd06170">
    <property type="entry name" value="LuxR_C_like"/>
    <property type="match status" value="1"/>
</dbReference>